<protein>
    <submittedName>
        <fullName evidence="1">Uncharacterized protein</fullName>
    </submittedName>
</protein>
<proteinExistence type="predicted"/>
<dbReference type="EMBL" id="JACGWS010000008">
    <property type="protein sequence ID" value="MBC8755862.1"/>
    <property type="molecule type" value="Genomic_DNA"/>
</dbReference>
<organism evidence="1 2">
    <name type="scientific">Kordia aestuariivivens</name>
    <dbReference type="NCBI Taxonomy" id="2759037"/>
    <lineage>
        <taxon>Bacteria</taxon>
        <taxon>Pseudomonadati</taxon>
        <taxon>Bacteroidota</taxon>
        <taxon>Flavobacteriia</taxon>
        <taxon>Flavobacteriales</taxon>
        <taxon>Flavobacteriaceae</taxon>
        <taxon>Kordia</taxon>
    </lineage>
</organism>
<keyword evidence="2" id="KW-1185">Reference proteome</keyword>
<accession>A0ABR7QBB6</accession>
<comment type="caution">
    <text evidence="1">The sequence shown here is derived from an EMBL/GenBank/DDBJ whole genome shotgun (WGS) entry which is preliminary data.</text>
</comment>
<evidence type="ECO:0000313" key="2">
    <source>
        <dbReference type="Proteomes" id="UP000619238"/>
    </source>
</evidence>
<dbReference type="RefSeq" id="WP_187562899.1">
    <property type="nucleotide sequence ID" value="NZ_JACGWS010000008.1"/>
</dbReference>
<reference evidence="1 2" key="1">
    <citation type="submission" date="2020-07" db="EMBL/GenBank/DDBJ databases">
        <title>Description of Kordia aestuariivivens sp. nov., isolated from a tidal flat.</title>
        <authorList>
            <person name="Park S."/>
            <person name="Yoon J.-H."/>
        </authorList>
    </citation>
    <scope>NUCLEOTIDE SEQUENCE [LARGE SCALE GENOMIC DNA]</scope>
    <source>
        <strain evidence="1 2">YSTF-M3</strain>
    </source>
</reference>
<gene>
    <name evidence="1" type="ORF">H2O64_14385</name>
</gene>
<dbReference type="Proteomes" id="UP000619238">
    <property type="component" value="Unassembled WGS sequence"/>
</dbReference>
<sequence>MESNNKKILDRLKSLGFIVNDAVTHNLTVTLTDVVNFLLDDEMKLLDEFERLHKRKINGGNLSYLEESFYNQLAKSYVKE</sequence>
<name>A0ABR7QBB6_9FLAO</name>
<evidence type="ECO:0000313" key="1">
    <source>
        <dbReference type="EMBL" id="MBC8755862.1"/>
    </source>
</evidence>